<proteinExistence type="predicted"/>
<organism evidence="2 3">
    <name type="scientific">Strigops habroptila</name>
    <name type="common">Kakapo</name>
    <dbReference type="NCBI Taxonomy" id="2489341"/>
    <lineage>
        <taxon>Eukaryota</taxon>
        <taxon>Metazoa</taxon>
        <taxon>Chordata</taxon>
        <taxon>Craniata</taxon>
        <taxon>Vertebrata</taxon>
        <taxon>Euteleostomi</taxon>
        <taxon>Archelosauria</taxon>
        <taxon>Archosauria</taxon>
        <taxon>Dinosauria</taxon>
        <taxon>Saurischia</taxon>
        <taxon>Theropoda</taxon>
        <taxon>Coelurosauria</taxon>
        <taxon>Aves</taxon>
        <taxon>Neognathae</taxon>
        <taxon>Neoaves</taxon>
        <taxon>Telluraves</taxon>
        <taxon>Australaves</taxon>
        <taxon>Psittaciformes</taxon>
        <taxon>Psittacidae</taxon>
        <taxon>Strigops</taxon>
    </lineage>
</organism>
<name>A0A672VE57_STRHB</name>
<dbReference type="PROSITE" id="PS50096">
    <property type="entry name" value="IQ"/>
    <property type="match status" value="2"/>
</dbReference>
<dbReference type="OMA" id="YFRNSIC"/>
<dbReference type="InterPro" id="IPR000048">
    <property type="entry name" value="IQ_motif_EF-hand-BS"/>
</dbReference>
<dbReference type="GeneTree" id="ENSGT00940000174613"/>
<dbReference type="SUPFAM" id="SSF52540">
    <property type="entry name" value="P-loop containing nucleoside triphosphate hydrolases"/>
    <property type="match status" value="1"/>
</dbReference>
<evidence type="ECO:0008006" key="4">
    <source>
        <dbReference type="Google" id="ProtNLM"/>
    </source>
</evidence>
<feature type="signal peptide" evidence="1">
    <location>
        <begin position="1"/>
        <end position="22"/>
    </location>
</feature>
<reference evidence="2 3" key="1">
    <citation type="submission" date="2019-11" db="EMBL/GenBank/DDBJ databases">
        <title>Strigops habroptila (kakapo) genome, bStrHab1, primary haplotype, v2.</title>
        <authorList>
            <person name="Jarvis E.D."/>
            <person name="Howard J."/>
            <person name="Rhie A."/>
            <person name="Phillippy A."/>
            <person name="Korlach J."/>
            <person name="Digby A."/>
            <person name="Iorns D."/>
            <person name="Eason D."/>
            <person name="Robertson B."/>
            <person name="Raemaekers T."/>
            <person name="Howe K."/>
            <person name="Lewin H."/>
            <person name="Damas J."/>
            <person name="Hastie A."/>
            <person name="Tracey A."/>
            <person name="Chow W."/>
            <person name="Fedrigo O."/>
        </authorList>
    </citation>
    <scope>NUCLEOTIDE SEQUENCE [LARGE SCALE GENOMIC DNA]</scope>
</reference>
<dbReference type="Pfam" id="PF00612">
    <property type="entry name" value="IQ"/>
    <property type="match status" value="2"/>
</dbReference>
<reference evidence="2" key="3">
    <citation type="submission" date="2025-09" db="UniProtKB">
        <authorList>
            <consortium name="Ensembl"/>
        </authorList>
    </citation>
    <scope>IDENTIFICATION</scope>
</reference>
<evidence type="ECO:0000313" key="3">
    <source>
        <dbReference type="Proteomes" id="UP000472266"/>
    </source>
</evidence>
<dbReference type="AlphaFoldDB" id="A0A672VE57"/>
<evidence type="ECO:0000313" key="2">
    <source>
        <dbReference type="Ensembl" id="ENSSHBP00005024837.1"/>
    </source>
</evidence>
<dbReference type="CDD" id="cd23767">
    <property type="entry name" value="IQCD"/>
    <property type="match status" value="1"/>
</dbReference>
<dbReference type="InterPro" id="IPR027417">
    <property type="entry name" value="P-loop_NTPase"/>
</dbReference>
<dbReference type="InParanoid" id="A0A672VE57"/>
<feature type="chain" id="PRO_5025649347" description="Spermatogenesis associated 17" evidence="1">
    <location>
        <begin position="23"/>
        <end position="79"/>
    </location>
</feature>
<dbReference type="Proteomes" id="UP000472266">
    <property type="component" value="Chromosome 11"/>
</dbReference>
<keyword evidence="3" id="KW-1185">Reference proteome</keyword>
<protein>
    <recommendedName>
        <fullName evidence="4">Spermatogenesis associated 17</fullName>
    </recommendedName>
</protein>
<keyword evidence="1" id="KW-0732">Signal</keyword>
<reference evidence="2" key="2">
    <citation type="submission" date="2025-08" db="UniProtKB">
        <authorList>
            <consortium name="Ensembl"/>
        </authorList>
    </citation>
    <scope>IDENTIFICATION</scope>
</reference>
<evidence type="ECO:0000256" key="1">
    <source>
        <dbReference type="SAM" id="SignalP"/>
    </source>
</evidence>
<dbReference type="SMART" id="SM00015">
    <property type="entry name" value="IQ"/>
    <property type="match status" value="2"/>
</dbReference>
<accession>A0A672VE57</accession>
<sequence length="79" mass="9750">TASLGTLCQRLILLLYVFRSLDEERKIEYKAAIKIQSWFRGCRVRAYLRYLNQMVIIIQRWWRGYLGRKHFRRMVKVRN</sequence>
<dbReference type="Ensembl" id="ENSSHBT00005029553.1">
    <property type="protein sequence ID" value="ENSSHBP00005024837.1"/>
    <property type="gene ID" value="ENSSHBG00005020670.1"/>
</dbReference>
<dbReference type="Gene3D" id="1.20.5.190">
    <property type="match status" value="1"/>
</dbReference>